<dbReference type="STRING" id="66430.ACS04_32050"/>
<gene>
    <name evidence="2" type="ORF">ACS04_32050</name>
</gene>
<name>A0A0J6XFI0_9ACTN</name>
<comment type="caution">
    <text evidence="2">The sequence shown here is derived from an EMBL/GenBank/DDBJ whole genome shotgun (WGS) entry which is preliminary data.</text>
</comment>
<organism evidence="2 3">
    <name type="scientific">Streptomyces roseus</name>
    <dbReference type="NCBI Taxonomy" id="66430"/>
    <lineage>
        <taxon>Bacteria</taxon>
        <taxon>Bacillati</taxon>
        <taxon>Actinomycetota</taxon>
        <taxon>Actinomycetes</taxon>
        <taxon>Kitasatosporales</taxon>
        <taxon>Streptomycetaceae</taxon>
        <taxon>Streptomyces</taxon>
    </lineage>
</organism>
<dbReference type="PATRIC" id="fig|66430.4.peg.2949"/>
<dbReference type="Pfam" id="PF13466">
    <property type="entry name" value="STAS_2"/>
    <property type="match status" value="1"/>
</dbReference>
<protein>
    <recommendedName>
        <fullName evidence="1">STAS domain-containing protein</fullName>
    </recommendedName>
</protein>
<dbReference type="CDD" id="cd07043">
    <property type="entry name" value="STAS_anti-anti-sigma_factors"/>
    <property type="match status" value="1"/>
</dbReference>
<evidence type="ECO:0000313" key="2">
    <source>
        <dbReference type="EMBL" id="KMO93879.1"/>
    </source>
</evidence>
<dbReference type="Proteomes" id="UP000035932">
    <property type="component" value="Unassembled WGS sequence"/>
</dbReference>
<dbReference type="GO" id="GO:0043856">
    <property type="term" value="F:anti-sigma factor antagonist activity"/>
    <property type="evidence" value="ECO:0007669"/>
    <property type="project" value="TreeGrafter"/>
</dbReference>
<accession>A0A0J6XFI0</accession>
<dbReference type="InterPro" id="IPR002645">
    <property type="entry name" value="STAS_dom"/>
</dbReference>
<dbReference type="PANTHER" id="PTHR33495:SF2">
    <property type="entry name" value="ANTI-SIGMA FACTOR ANTAGONIST TM_1081-RELATED"/>
    <property type="match status" value="1"/>
</dbReference>
<dbReference type="PANTHER" id="PTHR33495">
    <property type="entry name" value="ANTI-SIGMA FACTOR ANTAGONIST TM_1081-RELATED-RELATED"/>
    <property type="match status" value="1"/>
</dbReference>
<feature type="domain" description="STAS" evidence="1">
    <location>
        <begin position="13"/>
        <end position="105"/>
    </location>
</feature>
<dbReference type="RefSeq" id="WP_048480362.1">
    <property type="nucleotide sequence ID" value="NZ_JBIRUD010000031.1"/>
</dbReference>
<evidence type="ECO:0000259" key="1">
    <source>
        <dbReference type="PROSITE" id="PS50801"/>
    </source>
</evidence>
<reference evidence="2 3" key="1">
    <citation type="submission" date="2015-06" db="EMBL/GenBank/DDBJ databases">
        <title>Recapitulation of the evolution of biosynthetic gene clusters reveals hidden chemical diversity on bacterial genomes.</title>
        <authorList>
            <person name="Cruz-Morales P."/>
            <person name="Martinez-Guerrero C."/>
            <person name="Morales-Escalante M.A."/>
            <person name="Yanez-Guerra L.A."/>
            <person name="Kopp J.F."/>
            <person name="Feldmann J."/>
            <person name="Ramos-Aboites H.E."/>
            <person name="Barona-Gomez F."/>
        </authorList>
    </citation>
    <scope>NUCLEOTIDE SEQUENCE [LARGE SCALE GENOMIC DNA]</scope>
    <source>
        <strain evidence="2 3">ATCC 31245</strain>
    </source>
</reference>
<sequence length="105" mass="11114">MESPKVTVRSGADGEAVVVCTGEFDLDTAGRLEQACRTEAAEAKLVVLDVAGVAFADSAFLNVLLRLHNSRPMALAGPLPSQLRRLLEMTGALALFEVRDDTAAD</sequence>
<dbReference type="EMBL" id="LFML01000157">
    <property type="protein sequence ID" value="KMO93879.1"/>
    <property type="molecule type" value="Genomic_DNA"/>
</dbReference>
<dbReference type="PROSITE" id="PS50801">
    <property type="entry name" value="STAS"/>
    <property type="match status" value="1"/>
</dbReference>
<dbReference type="SUPFAM" id="SSF52091">
    <property type="entry name" value="SpoIIaa-like"/>
    <property type="match status" value="1"/>
</dbReference>
<dbReference type="Gene3D" id="3.30.750.24">
    <property type="entry name" value="STAS domain"/>
    <property type="match status" value="1"/>
</dbReference>
<keyword evidence="3" id="KW-1185">Reference proteome</keyword>
<dbReference type="InterPro" id="IPR058548">
    <property type="entry name" value="MlaB-like_STAS"/>
</dbReference>
<dbReference type="InterPro" id="IPR036513">
    <property type="entry name" value="STAS_dom_sf"/>
</dbReference>
<dbReference type="OrthoDB" id="4243787at2"/>
<proteinExistence type="predicted"/>
<dbReference type="AlphaFoldDB" id="A0A0J6XFI0"/>
<evidence type="ECO:0000313" key="3">
    <source>
        <dbReference type="Proteomes" id="UP000035932"/>
    </source>
</evidence>